<keyword evidence="4" id="KW-1185">Reference proteome</keyword>
<name>A0A4R6WQI1_9PROT</name>
<dbReference type="InterPro" id="IPR005184">
    <property type="entry name" value="DUF306_Meta_HslJ"/>
</dbReference>
<keyword evidence="1" id="KW-0732">Signal</keyword>
<evidence type="ECO:0000313" key="3">
    <source>
        <dbReference type="EMBL" id="TDQ78792.1"/>
    </source>
</evidence>
<dbReference type="Proteomes" id="UP000295783">
    <property type="component" value="Unassembled WGS sequence"/>
</dbReference>
<evidence type="ECO:0000313" key="4">
    <source>
        <dbReference type="Proteomes" id="UP000295783"/>
    </source>
</evidence>
<dbReference type="PANTHER" id="PTHR35535:SF2">
    <property type="entry name" value="DUF306 DOMAIN-CONTAINING PROTEIN"/>
    <property type="match status" value="1"/>
</dbReference>
<dbReference type="EMBL" id="SNYW01000012">
    <property type="protein sequence ID" value="TDQ78792.1"/>
    <property type="molecule type" value="Genomic_DNA"/>
</dbReference>
<sequence length="138" mass="14396">MSRQSACLITALAGCLLSACTNAADDAAADALTGAEWRITEIAGQSVLESSTATLRFDSDGRAGGRGPCNTYGAGYQISGARITFEAPFSTTMACDPALMEQERALFDLLSQIRSFGIGDDGVLVLTAEDGRTIIGHR</sequence>
<feature type="domain" description="DUF306" evidence="2">
    <location>
        <begin position="31"/>
        <end position="134"/>
    </location>
</feature>
<dbReference type="Gene3D" id="2.40.128.270">
    <property type="match status" value="1"/>
</dbReference>
<protein>
    <submittedName>
        <fullName evidence="3">Heat shock protein HslJ</fullName>
    </submittedName>
</protein>
<dbReference type="InterPro" id="IPR053147">
    <property type="entry name" value="Hsp_HslJ-like"/>
</dbReference>
<feature type="chain" id="PRO_5020597136" evidence="1">
    <location>
        <begin position="24"/>
        <end position="138"/>
    </location>
</feature>
<accession>A0A4R6WQI1</accession>
<dbReference type="AlphaFoldDB" id="A0A4R6WQI1"/>
<dbReference type="PROSITE" id="PS51257">
    <property type="entry name" value="PROKAR_LIPOPROTEIN"/>
    <property type="match status" value="1"/>
</dbReference>
<comment type="caution">
    <text evidence="3">The sequence shown here is derived from an EMBL/GenBank/DDBJ whole genome shotgun (WGS) entry which is preliminary data.</text>
</comment>
<dbReference type="InterPro" id="IPR038670">
    <property type="entry name" value="HslJ-like_sf"/>
</dbReference>
<gene>
    <name evidence="3" type="ORF">A8950_3253</name>
</gene>
<dbReference type="Pfam" id="PF03724">
    <property type="entry name" value="META"/>
    <property type="match status" value="1"/>
</dbReference>
<proteinExistence type="predicted"/>
<evidence type="ECO:0000259" key="2">
    <source>
        <dbReference type="Pfam" id="PF03724"/>
    </source>
</evidence>
<feature type="signal peptide" evidence="1">
    <location>
        <begin position="1"/>
        <end position="23"/>
    </location>
</feature>
<dbReference type="RefSeq" id="WP_166645229.1">
    <property type="nucleotide sequence ID" value="NZ_SNYW01000012.1"/>
</dbReference>
<reference evidence="3 4" key="1">
    <citation type="submission" date="2019-03" db="EMBL/GenBank/DDBJ databases">
        <title>Genomic Encyclopedia of Type Strains, Phase III (KMG-III): the genomes of soil and plant-associated and newly described type strains.</title>
        <authorList>
            <person name="Whitman W."/>
        </authorList>
    </citation>
    <scope>NUCLEOTIDE SEQUENCE [LARGE SCALE GENOMIC DNA]</scope>
    <source>
        <strain evidence="3 4">CGMCC 1.7660</strain>
    </source>
</reference>
<evidence type="ECO:0000256" key="1">
    <source>
        <dbReference type="SAM" id="SignalP"/>
    </source>
</evidence>
<keyword evidence="3" id="KW-0346">Stress response</keyword>
<organism evidence="3 4">
    <name type="scientific">Dongia mobilis</name>
    <dbReference type="NCBI Taxonomy" id="578943"/>
    <lineage>
        <taxon>Bacteria</taxon>
        <taxon>Pseudomonadati</taxon>
        <taxon>Pseudomonadota</taxon>
        <taxon>Alphaproteobacteria</taxon>
        <taxon>Rhodospirillales</taxon>
        <taxon>Dongiaceae</taxon>
        <taxon>Dongia</taxon>
    </lineage>
</organism>
<dbReference type="PANTHER" id="PTHR35535">
    <property type="entry name" value="HEAT SHOCK PROTEIN HSLJ"/>
    <property type="match status" value="1"/>
</dbReference>